<keyword evidence="3" id="KW-0677">Repeat</keyword>
<feature type="compositionally biased region" description="Acidic residues" evidence="7">
    <location>
        <begin position="1"/>
        <end position="25"/>
    </location>
</feature>
<dbReference type="AlphaFoldDB" id="A0A9J7M7T2"/>
<dbReference type="PANTHER" id="PTHR45903:SF1">
    <property type="entry name" value="GLUTAMATE-RICH WD REPEAT-CONTAINING PROTEIN 1"/>
    <property type="match status" value="1"/>
</dbReference>
<dbReference type="Proteomes" id="UP000001554">
    <property type="component" value="Chromosome 13"/>
</dbReference>
<dbReference type="PROSITE" id="PS50294">
    <property type="entry name" value="WD_REPEATS_REGION"/>
    <property type="match status" value="3"/>
</dbReference>
<protein>
    <recommendedName>
        <fullName evidence="5">Glutamate-rich WD repeat-containing protein 1</fullName>
    </recommendedName>
</protein>
<evidence type="ECO:0000256" key="5">
    <source>
        <dbReference type="ARBA" id="ARBA00040876"/>
    </source>
</evidence>
<evidence type="ECO:0000313" key="10">
    <source>
        <dbReference type="RefSeq" id="XP_035696117.1"/>
    </source>
</evidence>
<comment type="subcellular location">
    <subcellularLocation>
        <location evidence="1">Nucleus</location>
    </subcellularLocation>
</comment>
<evidence type="ECO:0000256" key="7">
    <source>
        <dbReference type="SAM" id="MobiDB-lite"/>
    </source>
</evidence>
<evidence type="ECO:0000256" key="1">
    <source>
        <dbReference type="ARBA" id="ARBA00004123"/>
    </source>
</evidence>
<gene>
    <name evidence="10" type="primary">LOC118429642</name>
</gene>
<feature type="repeat" description="WD" evidence="6">
    <location>
        <begin position="249"/>
        <end position="291"/>
    </location>
</feature>
<dbReference type="GO" id="GO:0042254">
    <property type="term" value="P:ribosome biogenesis"/>
    <property type="evidence" value="ECO:0000318"/>
    <property type="project" value="GO_Central"/>
</dbReference>
<dbReference type="Pfam" id="PF12265">
    <property type="entry name" value="CAF1C_H4-bd"/>
    <property type="match status" value="1"/>
</dbReference>
<dbReference type="RefSeq" id="XP_035696117.1">
    <property type="nucleotide sequence ID" value="XM_035840224.1"/>
</dbReference>
<dbReference type="InterPro" id="IPR020472">
    <property type="entry name" value="WD40_PAC1"/>
</dbReference>
<keyword evidence="2 6" id="KW-0853">WD repeat</keyword>
<feature type="repeat" description="WD" evidence="6">
    <location>
        <begin position="295"/>
        <end position="329"/>
    </location>
</feature>
<dbReference type="KEGG" id="bfo:118429642"/>
<dbReference type="InterPro" id="IPR051972">
    <property type="entry name" value="Glutamate-rich_WD_repeat"/>
</dbReference>
<dbReference type="InterPro" id="IPR001680">
    <property type="entry name" value="WD40_rpt"/>
</dbReference>
<feature type="region of interest" description="Disordered" evidence="7">
    <location>
        <begin position="1"/>
        <end position="39"/>
    </location>
</feature>
<feature type="domain" description="Histone-binding protein RBBP4-like N-terminal" evidence="8">
    <location>
        <begin position="45"/>
        <end position="112"/>
    </location>
</feature>
<reference evidence="10" key="2">
    <citation type="submission" date="2025-08" db="UniProtKB">
        <authorList>
            <consortium name="RefSeq"/>
        </authorList>
    </citation>
    <scope>IDENTIFICATION</scope>
    <source>
        <strain evidence="10">S238N-H82</strain>
        <tissue evidence="10">Testes</tissue>
    </source>
</reference>
<dbReference type="PRINTS" id="PR00320">
    <property type="entry name" value="GPROTEINBRPT"/>
</dbReference>
<evidence type="ECO:0000256" key="6">
    <source>
        <dbReference type="PROSITE-ProRule" id="PRU00221"/>
    </source>
</evidence>
<dbReference type="SMART" id="SM00320">
    <property type="entry name" value="WD40"/>
    <property type="match status" value="6"/>
</dbReference>
<dbReference type="InterPro" id="IPR019775">
    <property type="entry name" value="WD40_repeat_CS"/>
</dbReference>
<evidence type="ECO:0000256" key="2">
    <source>
        <dbReference type="ARBA" id="ARBA00022574"/>
    </source>
</evidence>
<dbReference type="InterPro" id="IPR022052">
    <property type="entry name" value="Histone-bd_RBBP4-like_N"/>
</dbReference>
<evidence type="ECO:0000259" key="8">
    <source>
        <dbReference type="Pfam" id="PF12265"/>
    </source>
</evidence>
<keyword evidence="4" id="KW-0539">Nucleus</keyword>
<dbReference type="PROSITE" id="PS00678">
    <property type="entry name" value="WD_REPEATS_1"/>
    <property type="match status" value="1"/>
</dbReference>
<dbReference type="InterPro" id="IPR015943">
    <property type="entry name" value="WD40/YVTN_repeat-like_dom_sf"/>
</dbReference>
<dbReference type="GeneID" id="118429642"/>
<dbReference type="SUPFAM" id="SSF50978">
    <property type="entry name" value="WD40 repeat-like"/>
    <property type="match status" value="1"/>
</dbReference>
<dbReference type="InterPro" id="IPR036322">
    <property type="entry name" value="WD40_repeat_dom_sf"/>
</dbReference>
<proteinExistence type="predicted"/>
<evidence type="ECO:0000256" key="4">
    <source>
        <dbReference type="ARBA" id="ARBA00023242"/>
    </source>
</evidence>
<accession>A0A9J7M7T2</accession>
<feature type="repeat" description="WD" evidence="6">
    <location>
        <begin position="340"/>
        <end position="374"/>
    </location>
</feature>
<dbReference type="Pfam" id="PF00400">
    <property type="entry name" value="WD40"/>
    <property type="match status" value="3"/>
</dbReference>
<reference evidence="9" key="1">
    <citation type="journal article" date="2020" name="Nat. Ecol. Evol.">
        <title>Deeply conserved synteny resolves early events in vertebrate evolution.</title>
        <authorList>
            <person name="Simakov O."/>
            <person name="Marletaz F."/>
            <person name="Yue J.X."/>
            <person name="O'Connell B."/>
            <person name="Jenkins J."/>
            <person name="Brandt A."/>
            <person name="Calef R."/>
            <person name="Tung C.H."/>
            <person name="Huang T.K."/>
            <person name="Schmutz J."/>
            <person name="Satoh N."/>
            <person name="Yu J.K."/>
            <person name="Putnam N.H."/>
            <person name="Green R.E."/>
            <person name="Rokhsar D.S."/>
        </authorList>
    </citation>
    <scope>NUCLEOTIDE SEQUENCE [LARGE SCALE GENOMIC DNA]</scope>
    <source>
        <strain evidence="9">S238N-H82</strain>
    </source>
</reference>
<dbReference type="OMA" id="RHWKPNA"/>
<dbReference type="OrthoDB" id="2161379at2759"/>
<name>A0A9J7M7T2_BRAFL</name>
<evidence type="ECO:0000313" key="9">
    <source>
        <dbReference type="Proteomes" id="UP000001554"/>
    </source>
</evidence>
<keyword evidence="9" id="KW-1185">Reference proteome</keyword>
<evidence type="ECO:0000256" key="3">
    <source>
        <dbReference type="ARBA" id="ARBA00022737"/>
    </source>
</evidence>
<dbReference type="PANTHER" id="PTHR45903">
    <property type="entry name" value="GLUTAMATE-RICH WD REPEAT-CONTAINING PROTEIN 1"/>
    <property type="match status" value="1"/>
</dbReference>
<dbReference type="Gene3D" id="2.130.10.10">
    <property type="entry name" value="YVTN repeat-like/Quinoprotein amine dehydrogenase"/>
    <property type="match status" value="1"/>
</dbReference>
<organism evidence="9 10">
    <name type="scientific">Branchiostoma floridae</name>
    <name type="common">Florida lancelet</name>
    <name type="synonym">Amphioxus</name>
    <dbReference type="NCBI Taxonomy" id="7739"/>
    <lineage>
        <taxon>Eukaryota</taxon>
        <taxon>Metazoa</taxon>
        <taxon>Chordata</taxon>
        <taxon>Cephalochordata</taxon>
        <taxon>Leptocardii</taxon>
        <taxon>Amphioxiformes</taxon>
        <taxon>Branchiostomatidae</taxon>
        <taxon>Branchiostoma</taxon>
    </lineage>
</organism>
<dbReference type="GO" id="GO:0005730">
    <property type="term" value="C:nucleolus"/>
    <property type="evidence" value="ECO:0000318"/>
    <property type="project" value="GO_Central"/>
</dbReference>
<dbReference type="PROSITE" id="PS50082">
    <property type="entry name" value="WD_REPEATS_2"/>
    <property type="match status" value="3"/>
</dbReference>
<sequence length="433" mass="47983">MADHEEVEMVAADDSDADSDEESPQDSDKPAETKVYLPGDPMDEEEELVHDESAYVMYHQAQTGAPCLSFDVLQDSLGDSRETFPLTAYMVAGTQAEIGRPNHVILMKMSKLNKTAAGSDDEDDESDDEDENPQLDTVMFQQQGGVNRIRTTVVQGTHLAACWSDKGSVHIWDLSKPLRAVEEPSAIAAFEKKKDKMQPVYSFPGHQTEGFAVDWSTTVNGRLATGDCRKDIHVWNMQDGGWNVDQRPFTGHTQSVEDIQWSPNEATVFASCSVDKTVRIWDIRAAPSKANMLTTTAHERDVNVISWNRHEPFIVSGGDDGVIKVWDLRQFQKGVAVAVFKHHTAPITSVEWHPTDSTVFAASGADDQLTMWDLAVERDEEGAASQGVDVPPQLLFVHMGQNDIKELHWHPQLPGVLVSTAHSGFNIFRTISV</sequence>